<dbReference type="OrthoDB" id="1655186at2"/>
<sequence length="213" mass="23653">MMGLLIKDLYCLKQNGKSLMFILLIWGLVFLPRDDGGLILISLCMMVSAMHIFTLASYDKQARWDTYALSMPLTRANMVQEKYIMSLLLLVMSAVVSTFVVATAWLIRTGGMEPDFIPSIAATLAVGAGISLFYTALSLPLSMWLGVEKARYIPSVLFALIFFTAVIMVRRGSHIGLRADHLIAFGLGALILSVALFIISYFICLFIYGKKEF</sequence>
<evidence type="ECO:0000256" key="1">
    <source>
        <dbReference type="SAM" id="Phobius"/>
    </source>
</evidence>
<dbReference type="PANTHER" id="PTHR41309:SF2">
    <property type="entry name" value="MEMBRANE PROTEIN"/>
    <property type="match status" value="1"/>
</dbReference>
<dbReference type="Proteomes" id="UP000037392">
    <property type="component" value="Unassembled WGS sequence"/>
</dbReference>
<dbReference type="PANTHER" id="PTHR41309">
    <property type="entry name" value="MEMBRANE PROTEIN-RELATED"/>
    <property type="match status" value="1"/>
</dbReference>
<gene>
    <name evidence="2" type="ORF">HMPREF9470_05021</name>
</gene>
<organism evidence="2 3">
    <name type="scientific">[Clostridium] citroniae WAL-19142</name>
    <dbReference type="NCBI Taxonomy" id="742734"/>
    <lineage>
        <taxon>Bacteria</taxon>
        <taxon>Bacillati</taxon>
        <taxon>Bacillota</taxon>
        <taxon>Clostridia</taxon>
        <taxon>Lachnospirales</taxon>
        <taxon>Lachnospiraceae</taxon>
        <taxon>Enterocloster</taxon>
    </lineage>
</organism>
<dbReference type="EMBL" id="ADLK01000042">
    <property type="protein sequence ID" value="KMW14082.1"/>
    <property type="molecule type" value="Genomic_DNA"/>
</dbReference>
<keyword evidence="1" id="KW-0472">Membrane</keyword>
<evidence type="ECO:0008006" key="4">
    <source>
        <dbReference type="Google" id="ProtNLM"/>
    </source>
</evidence>
<proteinExistence type="predicted"/>
<comment type="caution">
    <text evidence="2">The sequence shown here is derived from an EMBL/GenBank/DDBJ whole genome shotgun (WGS) entry which is preliminary data.</text>
</comment>
<feature type="transmembrane region" description="Helical" evidence="1">
    <location>
        <begin position="37"/>
        <end position="58"/>
    </location>
</feature>
<feature type="transmembrane region" description="Helical" evidence="1">
    <location>
        <begin position="182"/>
        <end position="208"/>
    </location>
</feature>
<evidence type="ECO:0000313" key="3">
    <source>
        <dbReference type="Proteomes" id="UP000037392"/>
    </source>
</evidence>
<dbReference type="AlphaFoldDB" id="A0A0J9BLT2"/>
<feature type="transmembrane region" description="Helical" evidence="1">
    <location>
        <begin position="152"/>
        <end position="170"/>
    </location>
</feature>
<keyword evidence="1" id="KW-0812">Transmembrane</keyword>
<name>A0A0J9BLT2_9FIRM</name>
<feature type="transmembrane region" description="Helical" evidence="1">
    <location>
        <begin position="83"/>
        <end position="107"/>
    </location>
</feature>
<protein>
    <recommendedName>
        <fullName evidence="4">ABC-2 transporter permease</fullName>
    </recommendedName>
</protein>
<accession>A0A0J9BLT2</accession>
<reference evidence="2 3" key="1">
    <citation type="submission" date="2011-04" db="EMBL/GenBank/DDBJ databases">
        <title>The Genome Sequence of Clostridium citroniae WAL-19142.</title>
        <authorList>
            <consortium name="The Broad Institute Genome Sequencing Platform"/>
            <person name="Earl A."/>
            <person name="Ward D."/>
            <person name="Feldgarden M."/>
            <person name="Gevers D."/>
            <person name="Warren Y.A."/>
            <person name="Tyrrell K.L."/>
            <person name="Citron D.M."/>
            <person name="Goldstein E.J."/>
            <person name="Daigneault M."/>
            <person name="Allen-Vercoe E."/>
            <person name="Young S.K."/>
            <person name="Zeng Q."/>
            <person name="Gargeya S."/>
            <person name="Fitzgerald M."/>
            <person name="Haas B."/>
            <person name="Abouelleil A."/>
            <person name="Alvarado L."/>
            <person name="Arachchi H.M."/>
            <person name="Berlin A."/>
            <person name="Brown A."/>
            <person name="Chapman S.B."/>
            <person name="Chen Z."/>
            <person name="Dunbar C."/>
            <person name="Freedman E."/>
            <person name="Gearin G."/>
            <person name="Gellesch M."/>
            <person name="Goldberg J."/>
            <person name="Griggs A."/>
            <person name="Gujja S."/>
            <person name="Heilman E.R."/>
            <person name="Heiman D."/>
            <person name="Howarth C."/>
            <person name="Larson L."/>
            <person name="Lui A."/>
            <person name="MacDonald P.J."/>
            <person name="Mehta T."/>
            <person name="Montmayeur A."/>
            <person name="Murphy C."/>
            <person name="Neiman D."/>
            <person name="Pearson M."/>
            <person name="Priest M."/>
            <person name="Roberts A."/>
            <person name="Saif S."/>
            <person name="Shea T."/>
            <person name="Shenoy N."/>
            <person name="Sisk P."/>
            <person name="Stolte C."/>
            <person name="Sykes S."/>
            <person name="White J."/>
            <person name="Yandava C."/>
            <person name="Wortman J."/>
            <person name="Nusbaum C."/>
            <person name="Birren B."/>
        </authorList>
    </citation>
    <scope>NUCLEOTIDE SEQUENCE [LARGE SCALE GENOMIC DNA]</scope>
    <source>
        <strain evidence="2 3">WAL-19142</strain>
    </source>
</reference>
<dbReference type="Pfam" id="PF13346">
    <property type="entry name" value="ABC2_membrane_5"/>
    <property type="match status" value="1"/>
</dbReference>
<dbReference type="PATRIC" id="fig|742734.4.peg.5375"/>
<feature type="transmembrane region" description="Helical" evidence="1">
    <location>
        <begin position="119"/>
        <end position="140"/>
    </location>
</feature>
<feature type="transmembrane region" description="Helical" evidence="1">
    <location>
        <begin position="12"/>
        <end position="31"/>
    </location>
</feature>
<dbReference type="GeneID" id="93164858"/>
<keyword evidence="1" id="KW-1133">Transmembrane helix</keyword>
<dbReference type="RefSeq" id="WP_048930990.1">
    <property type="nucleotide sequence ID" value="NZ_KQ235884.1"/>
</dbReference>
<evidence type="ECO:0000313" key="2">
    <source>
        <dbReference type="EMBL" id="KMW14082.1"/>
    </source>
</evidence>
<dbReference type="InterPro" id="IPR025699">
    <property type="entry name" value="ABC2_memb-like"/>
</dbReference>